<accession>A0A6P3VA83</accession>
<evidence type="ECO:0000313" key="12">
    <source>
        <dbReference type="Proteomes" id="UP000515203"/>
    </source>
</evidence>
<evidence type="ECO:0000256" key="3">
    <source>
        <dbReference type="ARBA" id="ARBA00022857"/>
    </source>
</evidence>
<dbReference type="Proteomes" id="UP000515203">
    <property type="component" value="Unplaced"/>
</dbReference>
<evidence type="ECO:0000256" key="8">
    <source>
        <dbReference type="PIRSR" id="PIRSR000097-1"/>
    </source>
</evidence>
<dbReference type="InterPro" id="IPR020471">
    <property type="entry name" value="AKR"/>
</dbReference>
<evidence type="ECO:0000256" key="7">
    <source>
        <dbReference type="ARBA" id="ARBA00051000"/>
    </source>
</evidence>
<dbReference type="PIRSF" id="PIRSF000097">
    <property type="entry name" value="AKR"/>
    <property type="match status" value="1"/>
</dbReference>
<dbReference type="InterPro" id="IPR018170">
    <property type="entry name" value="Aldo/ket_reductase_CS"/>
</dbReference>
<comment type="subunit">
    <text evidence="2">Monomer.</text>
</comment>
<feature type="domain" description="NADP-dependent oxidoreductase" evidence="11">
    <location>
        <begin position="16"/>
        <end position="292"/>
    </location>
</feature>
<feature type="active site" description="Proton donor" evidence="8">
    <location>
        <position position="49"/>
    </location>
</feature>
<dbReference type="OrthoDB" id="416253at2759"/>
<sequence>MATFLELSTKAKMPIIGLGTWESAPGKVKEAVKAAIDAGYRHFDCAYTYQNENEVGEAIQEKIQEKAVKREDLFIVSKLWSTCFERSLAKEAFQKTLNDLKLDYLDLYLIHWPQGFQPGKDIFPKDEKGNIILSKTTFLDAWEVMEELVDEGLVKAIGISNFNHFQIEKLLNKPGLKYKPVTNQVECHPYLTQEKLIQYCHSKGITVTAYSPLGSPNRPWAKPEDPSLLEDPKIKEIAQRHKKTTAQVLIRFHIQRNVAVIPKSVTPARIVENFQVFDFKLSDAEMTTILSFNRNWRVASFRDFENTEEYPFLAEY</sequence>
<gene>
    <name evidence="13" type="primary">LOC101588067</name>
</gene>
<dbReference type="PROSITE" id="PS00798">
    <property type="entry name" value="ALDOKETO_REDUCTASE_1"/>
    <property type="match status" value="1"/>
</dbReference>
<dbReference type="GO" id="GO:0006629">
    <property type="term" value="P:lipid metabolic process"/>
    <property type="evidence" value="ECO:0007669"/>
    <property type="project" value="UniProtKB-ARBA"/>
</dbReference>
<evidence type="ECO:0000313" key="13">
    <source>
        <dbReference type="RefSeq" id="XP_012369876.1"/>
    </source>
</evidence>
<dbReference type="Gene3D" id="3.20.20.100">
    <property type="entry name" value="NADP-dependent oxidoreductase domain"/>
    <property type="match status" value="1"/>
</dbReference>
<dbReference type="PROSITE" id="PS00063">
    <property type="entry name" value="ALDOKETO_REDUCTASE_3"/>
    <property type="match status" value="1"/>
</dbReference>
<evidence type="ECO:0000256" key="1">
    <source>
        <dbReference type="ARBA" id="ARBA00007905"/>
    </source>
</evidence>
<dbReference type="FunFam" id="3.20.20.100:FF:000068">
    <property type="entry name" value="Aldo-keto reductase family 1 member B10"/>
    <property type="match status" value="1"/>
</dbReference>
<evidence type="ECO:0000256" key="5">
    <source>
        <dbReference type="ARBA" id="ARBA00029846"/>
    </source>
</evidence>
<reference evidence="13" key="1">
    <citation type="submission" date="2025-08" db="UniProtKB">
        <authorList>
            <consortium name="RefSeq"/>
        </authorList>
    </citation>
    <scope>IDENTIFICATION</scope>
</reference>
<dbReference type="EC" id="1.1.1.21" evidence="6"/>
<feature type="site" description="Lowers pKa of active site Tyr" evidence="10">
    <location>
        <position position="78"/>
    </location>
</feature>
<evidence type="ECO:0000259" key="11">
    <source>
        <dbReference type="Pfam" id="PF00248"/>
    </source>
</evidence>
<keyword evidence="4" id="KW-0560">Oxidoreductase</keyword>
<dbReference type="SUPFAM" id="SSF51430">
    <property type="entry name" value="NAD(P)-linked oxidoreductase"/>
    <property type="match status" value="1"/>
</dbReference>
<dbReference type="AlphaFoldDB" id="A0A6P3VA83"/>
<dbReference type="RefSeq" id="XP_012369876.1">
    <property type="nucleotide sequence ID" value="XM_012514422.2"/>
</dbReference>
<dbReference type="PANTHER" id="PTHR11732">
    <property type="entry name" value="ALDO/KETO REDUCTASE"/>
    <property type="match status" value="1"/>
</dbReference>
<dbReference type="InterPro" id="IPR036812">
    <property type="entry name" value="NAD(P)_OxRdtase_dom_sf"/>
</dbReference>
<feature type="binding site" evidence="9">
    <location>
        <position position="111"/>
    </location>
    <ligand>
        <name>substrate</name>
    </ligand>
</feature>
<dbReference type="GeneID" id="101588067"/>
<dbReference type="FunCoup" id="A0A6P3VA83">
    <property type="interactions" value="536"/>
</dbReference>
<dbReference type="PROSITE" id="PS00062">
    <property type="entry name" value="ALDOKETO_REDUCTASE_2"/>
    <property type="match status" value="1"/>
</dbReference>
<dbReference type="CDD" id="cd19107">
    <property type="entry name" value="AKR_AKR1B1-19"/>
    <property type="match status" value="1"/>
</dbReference>
<evidence type="ECO:0000256" key="4">
    <source>
        <dbReference type="ARBA" id="ARBA00023002"/>
    </source>
</evidence>
<dbReference type="InParanoid" id="A0A6P3VA83"/>
<evidence type="ECO:0000256" key="10">
    <source>
        <dbReference type="PIRSR" id="PIRSR000097-3"/>
    </source>
</evidence>
<protein>
    <recommendedName>
        <fullName evidence="6">aldose reductase</fullName>
        <ecNumber evidence="6">1.1.1.21</ecNumber>
    </recommendedName>
    <alternativeName>
        <fullName evidence="5">Aldehyde reductase</fullName>
    </alternativeName>
</protein>
<dbReference type="GO" id="GO:0016491">
    <property type="term" value="F:oxidoreductase activity"/>
    <property type="evidence" value="ECO:0007669"/>
    <property type="project" value="UniProtKB-KW"/>
</dbReference>
<evidence type="ECO:0000256" key="9">
    <source>
        <dbReference type="PIRSR" id="PIRSR000097-2"/>
    </source>
</evidence>
<evidence type="ECO:0000256" key="6">
    <source>
        <dbReference type="ARBA" id="ARBA00038955"/>
    </source>
</evidence>
<dbReference type="InterPro" id="IPR023210">
    <property type="entry name" value="NADP_OxRdtase_dom"/>
</dbReference>
<evidence type="ECO:0000256" key="2">
    <source>
        <dbReference type="ARBA" id="ARBA00011245"/>
    </source>
</evidence>
<comment type="similarity">
    <text evidence="1">Belongs to the aldo/keto reductase family.</text>
</comment>
<comment type="catalytic activity">
    <reaction evidence="7">
        <text>an alditol + NADP(+) = an aldose + NADPH + H(+)</text>
        <dbReference type="Rhea" id="RHEA:12789"/>
        <dbReference type="Rhea" id="RHEA-COMP:9554"/>
        <dbReference type="Rhea" id="RHEA-COMP:9555"/>
        <dbReference type="ChEBI" id="CHEBI:15378"/>
        <dbReference type="ChEBI" id="CHEBI:15693"/>
        <dbReference type="ChEBI" id="CHEBI:17522"/>
        <dbReference type="ChEBI" id="CHEBI:57783"/>
        <dbReference type="ChEBI" id="CHEBI:58349"/>
        <dbReference type="EC" id="1.1.1.21"/>
    </reaction>
</comment>
<name>A0A6P3VA83_OCTDE</name>
<proteinExistence type="inferred from homology"/>
<dbReference type="PRINTS" id="PR00069">
    <property type="entry name" value="ALDKETRDTASE"/>
</dbReference>
<keyword evidence="3" id="KW-0521">NADP</keyword>
<keyword evidence="12" id="KW-1185">Reference proteome</keyword>
<organism evidence="12 13">
    <name type="scientific">Octodon degus</name>
    <name type="common">Degu</name>
    <name type="synonym">Sciurus degus</name>
    <dbReference type="NCBI Taxonomy" id="10160"/>
    <lineage>
        <taxon>Eukaryota</taxon>
        <taxon>Metazoa</taxon>
        <taxon>Chordata</taxon>
        <taxon>Craniata</taxon>
        <taxon>Vertebrata</taxon>
        <taxon>Euteleostomi</taxon>
        <taxon>Mammalia</taxon>
        <taxon>Eutheria</taxon>
        <taxon>Euarchontoglires</taxon>
        <taxon>Glires</taxon>
        <taxon>Rodentia</taxon>
        <taxon>Hystricomorpha</taxon>
        <taxon>Octodontidae</taxon>
        <taxon>Octodon</taxon>
    </lineage>
</organism>
<dbReference type="Pfam" id="PF00248">
    <property type="entry name" value="Aldo_ket_red"/>
    <property type="match status" value="1"/>
</dbReference>